<name>A0A2G8KEX4_STIJA</name>
<dbReference type="EMBL" id="MRZV01000638">
    <property type="protein sequence ID" value="PIK46541.1"/>
    <property type="molecule type" value="Genomic_DNA"/>
</dbReference>
<feature type="region of interest" description="Disordered" evidence="1">
    <location>
        <begin position="207"/>
        <end position="226"/>
    </location>
</feature>
<feature type="domain" description="Cation channel complex component UNC80 N-terminal" evidence="2">
    <location>
        <begin position="49"/>
        <end position="195"/>
    </location>
</feature>
<feature type="region of interest" description="Disordered" evidence="1">
    <location>
        <begin position="278"/>
        <end position="332"/>
    </location>
</feature>
<dbReference type="Pfam" id="PF15778">
    <property type="entry name" value="UNC80_N"/>
    <property type="match status" value="1"/>
</dbReference>
<comment type="caution">
    <text evidence="3">The sequence shown here is derived from an EMBL/GenBank/DDBJ whole genome shotgun (WGS) entry which is preliminary data.</text>
</comment>
<dbReference type="OrthoDB" id="5584001at2759"/>
<dbReference type="PANTHER" id="PTHR31781:SF1">
    <property type="entry name" value="PROTEIN UNC-80 HOMOLOG"/>
    <property type="match status" value="1"/>
</dbReference>
<keyword evidence="4" id="KW-1185">Reference proteome</keyword>
<reference evidence="3 4" key="1">
    <citation type="journal article" date="2017" name="PLoS Biol.">
        <title>The sea cucumber genome provides insights into morphological evolution and visceral regeneration.</title>
        <authorList>
            <person name="Zhang X."/>
            <person name="Sun L."/>
            <person name="Yuan J."/>
            <person name="Sun Y."/>
            <person name="Gao Y."/>
            <person name="Zhang L."/>
            <person name="Li S."/>
            <person name="Dai H."/>
            <person name="Hamel J.F."/>
            <person name="Liu C."/>
            <person name="Yu Y."/>
            <person name="Liu S."/>
            <person name="Lin W."/>
            <person name="Guo K."/>
            <person name="Jin S."/>
            <person name="Xu P."/>
            <person name="Storey K.B."/>
            <person name="Huan P."/>
            <person name="Zhang T."/>
            <person name="Zhou Y."/>
            <person name="Zhang J."/>
            <person name="Lin C."/>
            <person name="Li X."/>
            <person name="Xing L."/>
            <person name="Huo D."/>
            <person name="Sun M."/>
            <person name="Wang L."/>
            <person name="Mercier A."/>
            <person name="Li F."/>
            <person name="Yang H."/>
            <person name="Xiang J."/>
        </authorList>
    </citation>
    <scope>NUCLEOTIDE SEQUENCE [LARGE SCALE GENOMIC DNA]</scope>
    <source>
        <strain evidence="3">Shaxun</strain>
        <tissue evidence="3">Muscle</tissue>
    </source>
</reference>
<proteinExistence type="predicted"/>
<dbReference type="AlphaFoldDB" id="A0A2G8KEX4"/>
<evidence type="ECO:0000313" key="4">
    <source>
        <dbReference type="Proteomes" id="UP000230750"/>
    </source>
</evidence>
<dbReference type="PANTHER" id="PTHR31781">
    <property type="entry name" value="UNC80"/>
    <property type="match status" value="1"/>
</dbReference>
<dbReference type="InterPro" id="IPR031542">
    <property type="entry name" value="UNC80_N"/>
</dbReference>
<organism evidence="3 4">
    <name type="scientific">Stichopus japonicus</name>
    <name type="common">Sea cucumber</name>
    <dbReference type="NCBI Taxonomy" id="307972"/>
    <lineage>
        <taxon>Eukaryota</taxon>
        <taxon>Metazoa</taxon>
        <taxon>Echinodermata</taxon>
        <taxon>Eleutherozoa</taxon>
        <taxon>Echinozoa</taxon>
        <taxon>Holothuroidea</taxon>
        <taxon>Aspidochirotacea</taxon>
        <taxon>Aspidochirotida</taxon>
        <taxon>Stichopodidae</taxon>
        <taxon>Apostichopus</taxon>
    </lineage>
</organism>
<dbReference type="GO" id="GO:0030424">
    <property type="term" value="C:axon"/>
    <property type="evidence" value="ECO:0007669"/>
    <property type="project" value="TreeGrafter"/>
</dbReference>
<sequence>MSYVFDVTKFDVIYGDFTNIFQTNSGSDIPKRLDKWAQTVQESHHHVDKSPFIRPKLTRLYEATCVSFERVLVENKLHGLSPSLSDAISSVSRWQLVQASVPHLFHCCATLLNNRAKLGHADKLGVAETKILHTLHWALLDAPEECMQNEEEKKGVCQLHVDHEGEFIYPLTTIQLFVYLFAPLVYCLRESDLSFSREWEGDRPVGRDIGGRLHHQRPPVTPSDTPSVSLEIVCEVCNTTVGKSRACNCGDLKVTAGDLYAKPRKVSLPKVPEQSITEGKLIDIEDEPTILGSDAPRPASLPIQPSESAPQEPSTSTKSAQMPAAATLSDPEIRRPAARLHDTCAASHFDVAVMRCLFNPSWSEEGILWALNYILCRLRQIADENTAADRVRQRSNSSPIPQITVCLFSPAPGMPHKKFSEPADLLKKSTDEIRKQKELEKEREENAMKKIKLEPLKLLNLRNPSAKRKGCLGLREEGQSGEDEIQQESEKARSK</sequence>
<accession>A0A2G8KEX4</accession>
<feature type="region of interest" description="Disordered" evidence="1">
    <location>
        <begin position="469"/>
        <end position="495"/>
    </location>
</feature>
<dbReference type="STRING" id="307972.A0A2G8KEX4"/>
<dbReference type="GO" id="GO:0055080">
    <property type="term" value="P:monoatomic cation homeostasis"/>
    <property type="evidence" value="ECO:0007669"/>
    <property type="project" value="TreeGrafter"/>
</dbReference>
<evidence type="ECO:0000259" key="2">
    <source>
        <dbReference type="Pfam" id="PF15778"/>
    </source>
</evidence>
<dbReference type="GO" id="GO:0005261">
    <property type="term" value="F:monoatomic cation channel activity"/>
    <property type="evidence" value="ECO:0007669"/>
    <property type="project" value="TreeGrafter"/>
</dbReference>
<dbReference type="GO" id="GO:0034703">
    <property type="term" value="C:cation channel complex"/>
    <property type="evidence" value="ECO:0007669"/>
    <property type="project" value="TreeGrafter"/>
</dbReference>
<protein>
    <recommendedName>
        <fullName evidence="2">Cation channel complex component UNC80 N-terminal domain-containing protein</fullName>
    </recommendedName>
</protein>
<dbReference type="Proteomes" id="UP000230750">
    <property type="component" value="Unassembled WGS sequence"/>
</dbReference>
<gene>
    <name evidence="3" type="ORF">BSL78_16605</name>
</gene>
<feature type="compositionally biased region" description="Polar residues" evidence="1">
    <location>
        <begin position="303"/>
        <end position="320"/>
    </location>
</feature>
<evidence type="ECO:0000256" key="1">
    <source>
        <dbReference type="SAM" id="MobiDB-lite"/>
    </source>
</evidence>
<evidence type="ECO:0000313" key="3">
    <source>
        <dbReference type="EMBL" id="PIK46541.1"/>
    </source>
</evidence>